<keyword evidence="2" id="KW-1185">Reference proteome</keyword>
<accession>A0A812Y9G1</accession>
<feature type="non-terminal residue" evidence="1">
    <location>
        <position position="168"/>
    </location>
</feature>
<gene>
    <name evidence="1" type="ORF">SPIL2461_LOCUS23056</name>
</gene>
<name>A0A812Y9G1_SYMPI</name>
<comment type="caution">
    <text evidence="1">The sequence shown here is derived from an EMBL/GenBank/DDBJ whole genome shotgun (WGS) entry which is preliminary data.</text>
</comment>
<dbReference type="Proteomes" id="UP000649617">
    <property type="component" value="Unassembled WGS sequence"/>
</dbReference>
<dbReference type="EMBL" id="CAJNIZ010047888">
    <property type="protein sequence ID" value="CAE7777724.1"/>
    <property type="molecule type" value="Genomic_DNA"/>
</dbReference>
<organism evidence="1 2">
    <name type="scientific">Symbiodinium pilosum</name>
    <name type="common">Dinoflagellate</name>
    <dbReference type="NCBI Taxonomy" id="2952"/>
    <lineage>
        <taxon>Eukaryota</taxon>
        <taxon>Sar</taxon>
        <taxon>Alveolata</taxon>
        <taxon>Dinophyceae</taxon>
        <taxon>Suessiales</taxon>
        <taxon>Symbiodiniaceae</taxon>
        <taxon>Symbiodinium</taxon>
    </lineage>
</organism>
<sequence>MPRCIVAATNHPSKFQFCRSPALLQDAGLGMVRDGSRWPSAWMHLSDRFSMAPPGDMTFTQGDCSHRFQLDIHRRHWDFAEPYSCLKFSCQPIAFMRFLASESSSTSSSAGSGTGLCTTGSNYKLEVASRDEAPDKEIRTCEFDPPGLTRSGPGFWCPVCRQRSSGVI</sequence>
<evidence type="ECO:0000313" key="1">
    <source>
        <dbReference type="EMBL" id="CAE7777724.1"/>
    </source>
</evidence>
<proteinExistence type="predicted"/>
<protein>
    <submittedName>
        <fullName evidence="1">Uncharacterized protein</fullName>
    </submittedName>
</protein>
<reference evidence="1" key="1">
    <citation type="submission" date="2021-02" db="EMBL/GenBank/DDBJ databases">
        <authorList>
            <person name="Dougan E. K."/>
            <person name="Rhodes N."/>
            <person name="Thang M."/>
            <person name="Chan C."/>
        </authorList>
    </citation>
    <scope>NUCLEOTIDE SEQUENCE</scope>
</reference>
<dbReference type="AlphaFoldDB" id="A0A812Y9G1"/>
<evidence type="ECO:0000313" key="2">
    <source>
        <dbReference type="Proteomes" id="UP000649617"/>
    </source>
</evidence>